<feature type="chain" id="PRO_5003188749" evidence="3">
    <location>
        <begin position="26"/>
        <end position="765"/>
    </location>
</feature>
<feature type="region of interest" description="Disordered" evidence="2">
    <location>
        <begin position="541"/>
        <end position="602"/>
    </location>
</feature>
<name>E4UC43_LIBSC</name>
<evidence type="ECO:0000256" key="2">
    <source>
        <dbReference type="SAM" id="MobiDB-lite"/>
    </source>
</evidence>
<feature type="signal peptide" evidence="3">
    <location>
        <begin position="1"/>
        <end position="25"/>
    </location>
</feature>
<sequence>MGWFKKALKWTVAVAGSVVTGVALATGVGAPVAAAVATWTVTMTTILDADIAEEDDRAKRAEELKESTENANASKDLNNILDQARADTQKSQAIRDKEEITAEDLKDALEHLSQAYIKVAGIGLSVNSQKNDPEIIKGIKDVIDRVSQERIAWRAKLHDDYKVDMATTHVDLAEKKKTLNSLYDKVVGYGEEAQALRTDLKTVIDFLDSKVAPEHQEFVDERRKEVEALKSLKREHEEAFNKAKESVKNNAVSGVEDAERALEKRAEFDSKFKELLDVLRSKQADLPHVLTLDIQASIVDFYGVFRDPELLHNEVFATAYKQQAERNEQVVFATPLDANAKATWHLKRSKDLYEIYKSHIKNKEYALARKLRFQVEAHQREATRIAEQLPAKFSVWKSGKVKDWVSEFKRLFKKYSNLKNLEDWGKSLKDQINAHGDEIHKAMHLADLGEDDFYRMGLKATVPYFVVNKQISDGISTLIEETESKIPTLDARERAKAEEARLKAEEARLKAEETRLKAEDARVAEEARLKEEARVAEEARLKAEELNPQEPALQAPLQDGTEGQASETEQQAKEETETNVSEDVYHNSYPTSSTPMGELSAQAEKTPVLVEETNFTPLTPAQKAEKKAEKKSEKEAEEERKGIINAQYRRDVKANIARQEARSKRDRERWSKLSKEEISKKFNLIYELFSTKAVSTPELLFDGDLTVLDNLTMDEVVDQEKWKEITDAWEGMELSPKDKWESLSFILSGKRFLPMIRDTVAFIPF</sequence>
<reference evidence="4 5" key="3">
    <citation type="journal article" date="2011" name="PLoS ONE">
        <title>The Complete Genome Sequence of 'Candidatus Liberibacter solanacearum', the Bacterium Associated with Potato Zebra Chip Disease.</title>
        <authorList>
            <person name="Lin H."/>
            <person name="Lou B."/>
            <person name="Glynn J.M."/>
            <person name="Doddapaneni H."/>
            <person name="Civerolo E.L."/>
            <person name="Chen C."/>
            <person name="Duan Y."/>
            <person name="Zhou L."/>
            <person name="Vahling C.M."/>
        </authorList>
    </citation>
    <scope>NUCLEOTIDE SEQUENCE [LARGE SCALE GENOMIC DNA]</scope>
    <source>
        <strain evidence="4 5">CLso-ZC1</strain>
    </source>
</reference>
<organism evidence="4 5">
    <name type="scientific">Liberibacter solanacearum (strain CLso-ZC1)</name>
    <dbReference type="NCBI Taxonomy" id="658172"/>
    <lineage>
        <taxon>Bacteria</taxon>
        <taxon>Pseudomonadati</taxon>
        <taxon>Pseudomonadota</taxon>
        <taxon>Alphaproteobacteria</taxon>
        <taxon>Hyphomicrobiales</taxon>
        <taxon>Rhizobiaceae</taxon>
        <taxon>Liberibacter</taxon>
    </lineage>
</organism>
<dbReference type="STRING" id="658172.CKC_00910"/>
<protein>
    <submittedName>
        <fullName evidence="4">Uncharacterized protein</fullName>
    </submittedName>
</protein>
<dbReference type="RefSeq" id="WP_013461589.1">
    <property type="nucleotide sequence ID" value="NC_014774.1"/>
</dbReference>
<evidence type="ECO:0000256" key="1">
    <source>
        <dbReference type="SAM" id="Coils"/>
    </source>
</evidence>
<proteinExistence type="predicted"/>
<dbReference type="HOGENOM" id="CLU_342506_0_0_5"/>
<dbReference type="Proteomes" id="UP000007038">
    <property type="component" value="Chromosome"/>
</dbReference>
<dbReference type="AlphaFoldDB" id="E4UC43"/>
<dbReference type="EMBL" id="CP002371">
    <property type="protein sequence ID" value="ADR51933.1"/>
    <property type="molecule type" value="Genomic_DNA"/>
</dbReference>
<gene>
    <name evidence="4" type="ordered locus">CKC_00910</name>
</gene>
<keyword evidence="1" id="KW-0175">Coiled coil</keyword>
<reference evidence="5" key="1">
    <citation type="submission" date="2010-11" db="EMBL/GenBank/DDBJ databases">
        <title>Complete genome sequence of Candidatus Liberibacter solanacearum CLso-ZC1.</title>
        <authorList>
            <person name="Lin H."/>
            <person name="Doddapaneni H.V."/>
            <person name="Lou B."/>
            <person name="Civerolo E.L."/>
            <person name="Chen C."/>
            <person name="Duan Y."/>
            <person name="Zhou L."/>
            <person name="Glynn J."/>
        </authorList>
    </citation>
    <scope>NUCLEOTIDE SEQUENCE [LARGE SCALE GENOMIC DNA]</scope>
    <source>
        <strain evidence="5">CLso-ZC1</strain>
    </source>
</reference>
<keyword evidence="3" id="KW-0732">Signal</keyword>
<feature type="compositionally biased region" description="Basic and acidic residues" evidence="2">
    <location>
        <begin position="623"/>
        <end position="640"/>
    </location>
</feature>
<dbReference type="GeneID" id="96885703"/>
<accession>E4UC43</accession>
<feature type="region of interest" description="Disordered" evidence="2">
    <location>
        <begin position="616"/>
        <end position="640"/>
    </location>
</feature>
<evidence type="ECO:0000313" key="4">
    <source>
        <dbReference type="EMBL" id="ADR51933.1"/>
    </source>
</evidence>
<evidence type="ECO:0000313" key="5">
    <source>
        <dbReference type="Proteomes" id="UP000007038"/>
    </source>
</evidence>
<dbReference type="KEGG" id="lso:CKC_00910"/>
<feature type="coiled-coil region" evidence="1">
    <location>
        <begin position="219"/>
        <end position="249"/>
    </location>
</feature>
<reference key="2">
    <citation type="submission" date="2010-11" db="EMBL/GenBank/DDBJ databases">
        <authorList>
            <person name="Lin H."/>
            <person name="Doddapaneni H.V."/>
            <person name="Lou B."/>
            <person name="Civerolo E.L."/>
            <person name="Chen C."/>
            <person name="Duan Y."/>
            <person name="Zhou L."/>
            <person name="Glynn J."/>
        </authorList>
    </citation>
    <scope>NUCLEOTIDE SEQUENCE</scope>
    <source>
        <strain>CLso-ZC1</strain>
    </source>
</reference>
<evidence type="ECO:0000256" key="3">
    <source>
        <dbReference type="SAM" id="SignalP"/>
    </source>
</evidence>